<protein>
    <recommendedName>
        <fullName evidence="3">Glutaminyl-tRNA synthetase</fullName>
    </recommendedName>
</protein>
<organism evidence="1 2">
    <name type="scientific">Leeuwenhoekiella aequorea</name>
    <dbReference type="NCBI Taxonomy" id="283736"/>
    <lineage>
        <taxon>Bacteria</taxon>
        <taxon>Pseudomonadati</taxon>
        <taxon>Bacteroidota</taxon>
        <taxon>Flavobacteriia</taxon>
        <taxon>Flavobacteriales</taxon>
        <taxon>Flavobacteriaceae</taxon>
        <taxon>Leeuwenhoekiella</taxon>
    </lineage>
</organism>
<dbReference type="AlphaFoldDB" id="A0A4V1KRB5"/>
<dbReference type="InterPro" id="IPR046290">
    <property type="entry name" value="DUF6327"/>
</dbReference>
<evidence type="ECO:0000313" key="1">
    <source>
        <dbReference type="EMBL" id="RXG24332.1"/>
    </source>
</evidence>
<evidence type="ECO:0000313" key="2">
    <source>
        <dbReference type="Proteomes" id="UP000289238"/>
    </source>
</evidence>
<proteinExistence type="predicted"/>
<keyword evidence="2" id="KW-1185">Reference proteome</keyword>
<reference evidence="1 2" key="1">
    <citation type="submission" date="2018-07" db="EMBL/GenBank/DDBJ databases">
        <title>Leeuwenhoekiella genomics.</title>
        <authorList>
            <person name="Tahon G."/>
            <person name="Willems A."/>
        </authorList>
    </citation>
    <scope>NUCLEOTIDE SEQUENCE [LARGE SCALE GENOMIC DNA]</scope>
    <source>
        <strain evidence="1 2">LMG 22550</strain>
    </source>
</reference>
<name>A0A4V1KRB5_9FLAO</name>
<dbReference type="OrthoDB" id="1149272at2"/>
<dbReference type="Pfam" id="PF19852">
    <property type="entry name" value="DUF6327"/>
    <property type="match status" value="1"/>
</dbReference>
<evidence type="ECO:0008006" key="3">
    <source>
        <dbReference type="Google" id="ProtNLM"/>
    </source>
</evidence>
<gene>
    <name evidence="1" type="ORF">DSM00_120</name>
</gene>
<dbReference type="Proteomes" id="UP000289238">
    <property type="component" value="Unassembled WGS sequence"/>
</dbReference>
<accession>A0A4V1KRB5</accession>
<dbReference type="RefSeq" id="WP_128756081.1">
    <property type="nucleotide sequence ID" value="NZ_QOVM01000001.1"/>
</dbReference>
<sequence length="81" mass="9067">MKVYKSFLEIEHDLKVLKLQNQIDREQVKLSINDVKSSFSPISMVANTVGAIAQKTIVLKAVNSILGIKRVKVKNVEGENE</sequence>
<comment type="caution">
    <text evidence="1">The sequence shown here is derived from an EMBL/GenBank/DDBJ whole genome shotgun (WGS) entry which is preliminary data.</text>
</comment>
<dbReference type="EMBL" id="QOVM01000001">
    <property type="protein sequence ID" value="RXG24332.1"/>
    <property type="molecule type" value="Genomic_DNA"/>
</dbReference>